<feature type="region of interest" description="Disordered" evidence="16">
    <location>
        <begin position="297"/>
        <end position="317"/>
    </location>
</feature>
<accession>A0A8J1MQW6</accession>
<dbReference type="PANTHER" id="PTHR11388:SF89">
    <property type="entry name" value="SOLUTE CARRIER ORGANIC ANION TRANSPORTER FAMILY MEMBER 1B3"/>
    <property type="match status" value="1"/>
</dbReference>
<evidence type="ECO:0000313" key="20">
    <source>
        <dbReference type="RefSeq" id="XP_041443773.1"/>
    </source>
</evidence>
<evidence type="ECO:0000256" key="7">
    <source>
        <dbReference type="ARBA" id="ARBA00023055"/>
    </source>
</evidence>
<feature type="transmembrane region" description="Helical" evidence="15">
    <location>
        <begin position="604"/>
        <end position="625"/>
    </location>
</feature>
<keyword evidence="11" id="KW-0325">Glycoprotein</keyword>
<dbReference type="Gene3D" id="1.20.1250.20">
    <property type="entry name" value="MFS general substrate transporter like domains"/>
    <property type="match status" value="1"/>
</dbReference>
<dbReference type="FunFam" id="1.20.1250.20:FF:000644">
    <property type="entry name" value="Solute carrier organic anion transporter family member"/>
    <property type="match status" value="1"/>
</dbReference>
<dbReference type="FunFam" id="3.30.60.30:FF:000048">
    <property type="entry name" value="Solute carrier organic anion transporter family member"/>
    <property type="match status" value="1"/>
</dbReference>
<dbReference type="GeneID" id="108712512"/>
<dbReference type="GO" id="GO:0015347">
    <property type="term" value="F:sodium-independent organic anion transmembrane transporter activity"/>
    <property type="evidence" value="ECO:0000318"/>
    <property type="project" value="GO_Central"/>
</dbReference>
<keyword evidence="6 15" id="KW-1133">Transmembrane helix</keyword>
<evidence type="ECO:0000256" key="2">
    <source>
        <dbReference type="ARBA" id="ARBA00009657"/>
    </source>
</evidence>
<comment type="caution">
    <text evidence="15">Lacks conserved residue(s) required for the propagation of feature annotation.</text>
</comment>
<keyword evidence="7" id="KW-0445">Lipid transport</keyword>
<feature type="transmembrane region" description="Helical" evidence="15">
    <location>
        <begin position="439"/>
        <end position="459"/>
    </location>
</feature>
<dbReference type="OrthoDB" id="5062115at2759"/>
<evidence type="ECO:0000256" key="16">
    <source>
        <dbReference type="SAM" id="MobiDB-lite"/>
    </source>
</evidence>
<evidence type="ECO:0000256" key="15">
    <source>
        <dbReference type="RuleBase" id="RU362056"/>
    </source>
</evidence>
<comment type="subcellular location">
    <subcellularLocation>
        <location evidence="1 15">Cell membrane</location>
        <topology evidence="1 15">Multi-pass membrane protein</topology>
    </subcellularLocation>
</comment>
<dbReference type="PROSITE" id="PS50850">
    <property type="entry name" value="MFS"/>
    <property type="match status" value="1"/>
</dbReference>
<dbReference type="GO" id="GO:0043252">
    <property type="term" value="P:sodium-independent organic anion transport"/>
    <property type="evidence" value="ECO:0000318"/>
    <property type="project" value="GO_Central"/>
</dbReference>
<dbReference type="GO" id="GO:0016323">
    <property type="term" value="C:basolateral plasma membrane"/>
    <property type="evidence" value="ECO:0000318"/>
    <property type="project" value="GO_Central"/>
</dbReference>
<comment type="similarity">
    <text evidence="2 15">Belongs to the organo anion transporter (TC 2.A.60) family.</text>
</comment>
<evidence type="ECO:0000256" key="9">
    <source>
        <dbReference type="ARBA" id="ARBA00023136"/>
    </source>
</evidence>
<dbReference type="Gene3D" id="3.30.60.30">
    <property type="match status" value="1"/>
</dbReference>
<keyword evidence="5 15" id="KW-0812">Transmembrane</keyword>
<dbReference type="CTD" id="108712512"/>
<feature type="transmembrane region" description="Helical" evidence="15">
    <location>
        <begin position="367"/>
        <end position="386"/>
    </location>
</feature>
<evidence type="ECO:0000256" key="12">
    <source>
        <dbReference type="ARBA" id="ARBA00050960"/>
    </source>
</evidence>
<feature type="transmembrane region" description="Helical" evidence="15">
    <location>
        <begin position="655"/>
        <end position="677"/>
    </location>
</feature>
<dbReference type="PANTHER" id="PTHR11388">
    <property type="entry name" value="ORGANIC ANION TRANSPORTER"/>
    <property type="match status" value="1"/>
</dbReference>
<keyword evidence="8 15" id="KW-0406">Ion transport</keyword>
<dbReference type="NCBIfam" id="TIGR00805">
    <property type="entry name" value="oat"/>
    <property type="match status" value="1"/>
</dbReference>
<dbReference type="SUPFAM" id="SSF103473">
    <property type="entry name" value="MFS general substrate transporter"/>
    <property type="match status" value="1"/>
</dbReference>
<dbReference type="InterPro" id="IPR004156">
    <property type="entry name" value="OATP"/>
</dbReference>
<keyword evidence="4" id="KW-1003">Cell membrane</keyword>
<dbReference type="InterPro" id="IPR036259">
    <property type="entry name" value="MFS_trans_sf"/>
</dbReference>
<dbReference type="InterPro" id="IPR002350">
    <property type="entry name" value="Kazal_dom"/>
</dbReference>
<dbReference type="SUPFAM" id="SSF100895">
    <property type="entry name" value="Kazal-type serine protease inhibitors"/>
    <property type="match status" value="1"/>
</dbReference>
<comment type="catalytic activity">
    <reaction evidence="13">
        <text>L-thyroxine(out) = L-thyroxine(in)</text>
        <dbReference type="Rhea" id="RHEA:71819"/>
        <dbReference type="ChEBI" id="CHEBI:58448"/>
    </reaction>
</comment>
<feature type="transmembrane region" description="Helical" evidence="15">
    <location>
        <begin position="406"/>
        <end position="427"/>
    </location>
</feature>
<evidence type="ECO:0000256" key="1">
    <source>
        <dbReference type="ARBA" id="ARBA00004651"/>
    </source>
</evidence>
<dbReference type="InterPro" id="IPR036058">
    <property type="entry name" value="Kazal_dom_sf"/>
</dbReference>
<evidence type="ECO:0000256" key="13">
    <source>
        <dbReference type="ARBA" id="ARBA00051340"/>
    </source>
</evidence>
<dbReference type="Pfam" id="PF03137">
    <property type="entry name" value="OATP"/>
    <property type="match status" value="1"/>
</dbReference>
<evidence type="ECO:0000256" key="10">
    <source>
        <dbReference type="ARBA" id="ARBA00023157"/>
    </source>
</evidence>
<evidence type="ECO:0000256" key="14">
    <source>
        <dbReference type="ARBA" id="ARBA00052624"/>
    </source>
</evidence>
<evidence type="ECO:0000256" key="3">
    <source>
        <dbReference type="ARBA" id="ARBA00022448"/>
    </source>
</evidence>
<dbReference type="InterPro" id="IPR020846">
    <property type="entry name" value="MFS_dom"/>
</dbReference>
<evidence type="ECO:0000259" key="18">
    <source>
        <dbReference type="PROSITE" id="PS51465"/>
    </source>
</evidence>
<name>A0A8J1MQW6_XENLA</name>
<evidence type="ECO:0000256" key="6">
    <source>
        <dbReference type="ARBA" id="ARBA00022989"/>
    </source>
</evidence>
<dbReference type="AlphaFoldDB" id="A0A8J1MQW6"/>
<evidence type="ECO:0000313" key="19">
    <source>
        <dbReference type="Proteomes" id="UP000186698"/>
    </source>
</evidence>
<evidence type="ECO:0000256" key="4">
    <source>
        <dbReference type="ARBA" id="ARBA00022475"/>
    </source>
</evidence>
<feature type="region of interest" description="Disordered" evidence="16">
    <location>
        <begin position="685"/>
        <end position="719"/>
    </location>
</feature>
<feature type="transmembrane region" description="Helical" evidence="15">
    <location>
        <begin position="564"/>
        <end position="592"/>
    </location>
</feature>
<keyword evidence="19" id="KW-1185">Reference proteome</keyword>
<dbReference type="Pfam" id="PF07648">
    <property type="entry name" value="Kazal_2"/>
    <property type="match status" value="1"/>
</dbReference>
<feature type="domain" description="Major facilitator superfamily (MFS) profile" evidence="17">
    <location>
        <begin position="43"/>
        <end position="678"/>
    </location>
</feature>
<keyword evidence="9 15" id="KW-0472">Membrane</keyword>
<proteinExistence type="inferred from homology"/>
<dbReference type="PROSITE" id="PS51465">
    <property type="entry name" value="KAZAL_2"/>
    <property type="match status" value="1"/>
</dbReference>
<reference evidence="19" key="1">
    <citation type="submission" date="2024-06" db="UniProtKB">
        <authorList>
            <consortium name="RefSeq"/>
        </authorList>
    </citation>
    <scope>NUCLEOTIDE SEQUENCE [LARGE SCALE GENOMIC DNA]</scope>
    <source>
        <strain evidence="19">J_2021</strain>
    </source>
</reference>
<protein>
    <recommendedName>
        <fullName evidence="15">Solute carrier organic anion transporter family member</fullName>
    </recommendedName>
</protein>
<feature type="transmembrane region" description="Helical" evidence="15">
    <location>
        <begin position="265"/>
        <end position="287"/>
    </location>
</feature>
<dbReference type="GO" id="GO:0006811">
    <property type="term" value="P:monoatomic ion transport"/>
    <property type="evidence" value="ECO:0007669"/>
    <property type="project" value="UniProtKB-KW"/>
</dbReference>
<gene>
    <name evidence="20" type="primary">slco1b3.S</name>
</gene>
<dbReference type="RefSeq" id="XP_041443773.1">
    <property type="nucleotide sequence ID" value="XM_041587839.1"/>
</dbReference>
<keyword evidence="10" id="KW-1015">Disulfide bond</keyword>
<feature type="transmembrane region" description="Helical" evidence="15">
    <location>
        <begin position="108"/>
        <end position="130"/>
    </location>
</feature>
<comment type="catalytic activity">
    <reaction evidence="14">
        <text>L-thyroxine sulfate(out) = L-thyroxine sulfate(in)</text>
        <dbReference type="Rhea" id="RHEA:73311"/>
        <dbReference type="ChEBI" id="CHEBI:176512"/>
    </reaction>
</comment>
<dbReference type="GO" id="GO:0015125">
    <property type="term" value="F:bile acid transmembrane transporter activity"/>
    <property type="evidence" value="ECO:0000318"/>
    <property type="project" value="GO_Central"/>
</dbReference>
<feature type="domain" description="Kazal-like" evidence="18">
    <location>
        <begin position="483"/>
        <end position="538"/>
    </location>
</feature>
<evidence type="ECO:0000259" key="17">
    <source>
        <dbReference type="PROSITE" id="PS50850"/>
    </source>
</evidence>
<comment type="catalytic activity">
    <reaction evidence="12">
        <text>3,3',5'-triiodo-L-thyronine(out) = 3,3',5'-triiodo-L-thyronine(in)</text>
        <dbReference type="Rhea" id="RHEA:71815"/>
        <dbReference type="ChEBI" id="CHEBI:57261"/>
    </reaction>
</comment>
<feature type="transmembrane region" description="Helical" evidence="15">
    <location>
        <begin position="215"/>
        <end position="239"/>
    </location>
</feature>
<evidence type="ECO:0000256" key="11">
    <source>
        <dbReference type="ARBA" id="ARBA00023180"/>
    </source>
</evidence>
<feature type="transmembrane region" description="Helical" evidence="15">
    <location>
        <begin position="82"/>
        <end position="102"/>
    </location>
</feature>
<reference evidence="20" key="2">
    <citation type="submission" date="2025-08" db="UniProtKB">
        <authorList>
            <consortium name="RefSeq"/>
        </authorList>
    </citation>
    <scope>IDENTIFICATION</scope>
    <source>
        <strain evidence="20">J_2021</strain>
        <tissue evidence="20">Erythrocytes</tissue>
    </source>
</reference>
<evidence type="ECO:0000256" key="8">
    <source>
        <dbReference type="ARBA" id="ARBA00023065"/>
    </source>
</evidence>
<dbReference type="Proteomes" id="UP000186698">
    <property type="component" value="Chromosome 3S"/>
</dbReference>
<evidence type="ECO:0000256" key="5">
    <source>
        <dbReference type="ARBA" id="ARBA00022692"/>
    </source>
</evidence>
<feature type="transmembrane region" description="Helical" evidence="15">
    <location>
        <begin position="42"/>
        <end position="61"/>
    </location>
</feature>
<sequence length="719" mass="78858">MTSEKESNDSNKSNMDPPQVLISNGGGEIPPTKVSRCANLKVFLVTLCFSYFAKAFSGSYMKSSITQIERRFDISSSTVGMIDGSFEIGNLLVIAFVSYFGAQFHRPRIIAAGCILMSIGSFLSAMPHFFMGLYKYETARGPTSLQSNTTFSMSPCLANQSVVDTPNPDCVTENGSHMWIFLLVGNILRGIGETPITPLGISYLDDYSRPENTPLYIACLHTVAIFGLMTGFMLGSYLARLYVDVGFVDTDTITITPQDTRWVGAWWIGFLLAGIITLMSAIPFFFLPKILKEDKSEEQNPQTKEGEGKEDKRKEKPTLKGESLVLWFEIEEQLDVASEQIKTFPFSHSFLIEGFFAALKKLCFNRLFVIFMCLTLMQTNSFIGFITYKPKYMEQQYGQSIAKANFVTGIATLPAAALGMFLGGLIMKRYKLGLFGASKMAYCTSLLAFFLSLSAFFIGCKNNDVAGITVTYDGVKLDDFQAKLIYSPCNSDCHCSSKQWDPVCGDNGVTYMSACLAGCKASAGTGRGTVYHNCSCIDSALFTAVNSSANLGACPRGSDCSQMFLIYVITQAINTFIFALGASAGYVLLLWCVSPELKSLAVGVYMLLIRTLAGIPAPIYFGAIIDKSCLKWGTRQCGGRGACRLYDANSFRRSFLGLTAGIRAPSYILFFIFIVMVKRQFPTGTGAAPKPQEKEEELYSNGASAEESAAFQTEKETHI</sequence>
<feature type="region of interest" description="Disordered" evidence="16">
    <location>
        <begin position="1"/>
        <end position="22"/>
    </location>
</feature>
<organism evidence="19 20">
    <name type="scientific">Xenopus laevis</name>
    <name type="common">African clawed frog</name>
    <dbReference type="NCBI Taxonomy" id="8355"/>
    <lineage>
        <taxon>Eukaryota</taxon>
        <taxon>Metazoa</taxon>
        <taxon>Chordata</taxon>
        <taxon>Craniata</taxon>
        <taxon>Vertebrata</taxon>
        <taxon>Euteleostomi</taxon>
        <taxon>Amphibia</taxon>
        <taxon>Batrachia</taxon>
        <taxon>Anura</taxon>
        <taxon>Pipoidea</taxon>
        <taxon>Pipidae</taxon>
        <taxon>Xenopodinae</taxon>
        <taxon>Xenopus</taxon>
        <taxon>Xenopus</taxon>
    </lineage>
</organism>
<keyword evidence="3 15" id="KW-0813">Transport</keyword>
<dbReference type="GO" id="GO:0015721">
    <property type="term" value="P:bile acid and bile salt transport"/>
    <property type="evidence" value="ECO:0000318"/>
    <property type="project" value="GO_Central"/>
</dbReference>